<dbReference type="GO" id="GO:0032794">
    <property type="term" value="F:GTPase activating protein binding"/>
    <property type="evidence" value="ECO:0007669"/>
    <property type="project" value="TreeGrafter"/>
</dbReference>
<dbReference type="GO" id="GO:0043124">
    <property type="term" value="P:negative regulation of canonical NF-kappaB signal transduction"/>
    <property type="evidence" value="ECO:0007669"/>
    <property type="project" value="InterPro"/>
</dbReference>
<dbReference type="Proteomes" id="UP000243686">
    <property type="component" value="Unassembled WGS sequence"/>
</dbReference>
<evidence type="ECO:0000313" key="4">
    <source>
        <dbReference type="EMBL" id="OON21724.1"/>
    </source>
</evidence>
<dbReference type="SMART" id="SM00175">
    <property type="entry name" value="RAB"/>
    <property type="match status" value="1"/>
</dbReference>
<keyword evidence="2" id="KW-0547">Nucleotide-binding</keyword>
<dbReference type="PROSITE" id="PS51419">
    <property type="entry name" value="RAB"/>
    <property type="match status" value="1"/>
</dbReference>
<dbReference type="InterPro" id="IPR001806">
    <property type="entry name" value="Small_GTPase"/>
</dbReference>
<keyword evidence="5" id="KW-1185">Reference proteome</keyword>
<dbReference type="EMBL" id="KV892014">
    <property type="protein sequence ID" value="OON21724.1"/>
    <property type="molecule type" value="Genomic_DNA"/>
</dbReference>
<evidence type="ECO:0000256" key="2">
    <source>
        <dbReference type="ARBA" id="ARBA00022741"/>
    </source>
</evidence>
<dbReference type="Pfam" id="PF00071">
    <property type="entry name" value="Ras"/>
    <property type="match status" value="1"/>
</dbReference>
<proteinExistence type="inferred from homology"/>
<gene>
    <name evidence="4" type="ORF">X801_02374</name>
</gene>
<dbReference type="Gene3D" id="3.40.50.300">
    <property type="entry name" value="P-loop containing nucleotide triphosphate hydrolases"/>
    <property type="match status" value="1"/>
</dbReference>
<dbReference type="PRINTS" id="PR00449">
    <property type="entry name" value="RASTRNSFRMNG"/>
</dbReference>
<dbReference type="SMART" id="SM00173">
    <property type="entry name" value="RAS"/>
    <property type="match status" value="1"/>
</dbReference>
<accession>A0A1S8X4S6</accession>
<dbReference type="PANTHER" id="PTHR46152:SF3">
    <property type="entry name" value="NF-KAPPA-B INHIBITOR-INTERACTING RAS-LIKE PROTEIN"/>
    <property type="match status" value="1"/>
</dbReference>
<reference evidence="4 5" key="1">
    <citation type="submission" date="2015-03" db="EMBL/GenBank/DDBJ databases">
        <title>Draft genome of the nematode, Opisthorchis viverrini.</title>
        <authorList>
            <person name="Mitreva M."/>
        </authorList>
    </citation>
    <scope>NUCLEOTIDE SEQUENCE [LARGE SCALE GENOMIC DNA]</scope>
    <source>
        <strain evidence="4">Khon Kaen</strain>
    </source>
</reference>
<evidence type="ECO:0000256" key="1">
    <source>
        <dbReference type="ARBA" id="ARBA00008094"/>
    </source>
</evidence>
<organism evidence="4 5">
    <name type="scientific">Opisthorchis viverrini</name>
    <name type="common">Southeast Asian liver fluke</name>
    <dbReference type="NCBI Taxonomy" id="6198"/>
    <lineage>
        <taxon>Eukaryota</taxon>
        <taxon>Metazoa</taxon>
        <taxon>Spiralia</taxon>
        <taxon>Lophotrochozoa</taxon>
        <taxon>Platyhelminthes</taxon>
        <taxon>Trematoda</taxon>
        <taxon>Digenea</taxon>
        <taxon>Opisthorchiida</taxon>
        <taxon>Opisthorchiata</taxon>
        <taxon>Opisthorchiidae</taxon>
        <taxon>Opisthorchis</taxon>
    </lineage>
</organism>
<dbReference type="GO" id="GO:0005525">
    <property type="term" value="F:GTP binding"/>
    <property type="evidence" value="ECO:0007669"/>
    <property type="project" value="UniProtKB-KW"/>
</dbReference>
<dbReference type="CDD" id="cd00882">
    <property type="entry name" value="Ras_like_GTPase"/>
    <property type="match status" value="1"/>
</dbReference>
<dbReference type="GO" id="GO:0003924">
    <property type="term" value="F:GTPase activity"/>
    <property type="evidence" value="ECO:0007669"/>
    <property type="project" value="InterPro"/>
</dbReference>
<keyword evidence="3" id="KW-0342">GTP-binding</keyword>
<evidence type="ECO:0000256" key="3">
    <source>
        <dbReference type="ARBA" id="ARBA00023134"/>
    </source>
</evidence>
<dbReference type="GO" id="GO:0032484">
    <property type="term" value="P:Ral protein signal transduction"/>
    <property type="evidence" value="ECO:0007669"/>
    <property type="project" value="TreeGrafter"/>
</dbReference>
<comment type="similarity">
    <text evidence="1">Belongs to the small GTPase superfamily. Ras family. KappaB-Ras subfamily.</text>
</comment>
<sequence length="197" mass="22173">MGKLYRLVVSGPSAVGKTSMIEQCIYGNYTSKGPSDFFPTYEDTYNAVVETDRGTKEKVRIYELGGKAKIERHFVNCADVFILVYDIGDVRTLHAVQMLKRQLEECRGKREIFFVFCGNKADKPKDPSLDSASLSDWAQRERVHLFETSVLDRQALCNVLTWIVSRVTQSPGKSSFPFGKKESRPFVNVAGAKSEAE</sequence>
<protein>
    <submittedName>
        <fullName evidence="4">GTP-binding domain protein</fullName>
    </submittedName>
</protein>
<evidence type="ECO:0000313" key="5">
    <source>
        <dbReference type="Proteomes" id="UP000243686"/>
    </source>
</evidence>
<dbReference type="PANTHER" id="PTHR46152">
    <property type="entry name" value="NF-KAPPA-B INHIBITOR-INTERACTING RAS-LIKE PROTEIN"/>
    <property type="match status" value="1"/>
</dbReference>
<dbReference type="InterPro" id="IPR042227">
    <property type="entry name" value="KBRS"/>
</dbReference>
<dbReference type="AlphaFoldDB" id="A0A1S8X4S6"/>
<name>A0A1S8X4S6_OPIVI</name>
<dbReference type="InterPro" id="IPR027417">
    <property type="entry name" value="P-loop_NTPase"/>
</dbReference>
<dbReference type="SUPFAM" id="SSF52540">
    <property type="entry name" value="P-loop containing nucleoside triphosphate hydrolases"/>
    <property type="match status" value="1"/>
</dbReference>